<reference evidence="7 8" key="1">
    <citation type="submission" date="2015-01" db="EMBL/GenBank/DDBJ databases">
        <authorList>
            <person name="Aslett A.Martin."/>
            <person name="De Silva Nishadi"/>
        </authorList>
    </citation>
    <scope>NUCLEOTIDE SEQUENCE [LARGE SCALE GENOMIC DNA]</scope>
    <source>
        <strain evidence="7 8">R28058</strain>
    </source>
</reference>
<dbReference type="InterPro" id="IPR017896">
    <property type="entry name" value="4Fe4S_Fe-S-bd"/>
</dbReference>
<evidence type="ECO:0000256" key="1">
    <source>
        <dbReference type="ARBA" id="ARBA00022485"/>
    </source>
</evidence>
<dbReference type="PROSITE" id="PS51379">
    <property type="entry name" value="4FE4S_FER_2"/>
    <property type="match status" value="1"/>
</dbReference>
<keyword evidence="1" id="KW-0004">4Fe-4S</keyword>
<dbReference type="PANTHER" id="PTHR43255">
    <property type="entry name" value="IRON-SULFUR-BINDING OXIDOREDUCTASE FADF-RELATED-RELATED"/>
    <property type="match status" value="1"/>
</dbReference>
<dbReference type="EMBL" id="CEKZ01000003">
    <property type="protein sequence ID" value="CEQ04356.1"/>
    <property type="molecule type" value="Genomic_DNA"/>
</dbReference>
<dbReference type="PANTHER" id="PTHR43255:SF1">
    <property type="entry name" value="IRON-SULFUR-BINDING OXIDOREDUCTASE FADF-RELATED"/>
    <property type="match status" value="1"/>
</dbReference>
<evidence type="ECO:0000256" key="5">
    <source>
        <dbReference type="ARBA" id="ARBA00023014"/>
    </source>
</evidence>
<dbReference type="Gene3D" id="1.10.1060.10">
    <property type="entry name" value="Alpha-helical ferredoxin"/>
    <property type="match status" value="1"/>
</dbReference>
<keyword evidence="5" id="KW-0411">Iron-sulfur</keyword>
<accession>A0A0C7QVI4</accession>
<evidence type="ECO:0000259" key="6">
    <source>
        <dbReference type="PROSITE" id="PS51379"/>
    </source>
</evidence>
<dbReference type="Pfam" id="PF13534">
    <property type="entry name" value="Fer4_17"/>
    <property type="match status" value="1"/>
</dbReference>
<dbReference type="InterPro" id="IPR051460">
    <property type="entry name" value="HdrC_iron-sulfur_subunit"/>
</dbReference>
<dbReference type="GO" id="GO:0016491">
    <property type="term" value="F:oxidoreductase activity"/>
    <property type="evidence" value="ECO:0007669"/>
    <property type="project" value="UniProtKB-KW"/>
</dbReference>
<dbReference type="InterPro" id="IPR004017">
    <property type="entry name" value="Cys_rich_dom"/>
</dbReference>
<dbReference type="InterPro" id="IPR017900">
    <property type="entry name" value="4Fe4S_Fe_S_CS"/>
</dbReference>
<dbReference type="PROSITE" id="PS00198">
    <property type="entry name" value="4FE4S_FER_1"/>
    <property type="match status" value="1"/>
</dbReference>
<keyword evidence="3" id="KW-0560">Oxidoreductase</keyword>
<keyword evidence="2" id="KW-0479">Metal-binding</keyword>
<feature type="domain" description="4Fe-4S ferredoxin-type" evidence="6">
    <location>
        <begin position="13"/>
        <end position="43"/>
    </location>
</feature>
<gene>
    <name evidence="7" type="ORF">R28058_20891</name>
</gene>
<dbReference type="OrthoDB" id="5241828at2"/>
<dbReference type="InterPro" id="IPR009051">
    <property type="entry name" value="Helical_ferredxn"/>
</dbReference>
<dbReference type="Pfam" id="PF02754">
    <property type="entry name" value="CCG"/>
    <property type="match status" value="2"/>
</dbReference>
<evidence type="ECO:0000313" key="8">
    <source>
        <dbReference type="Proteomes" id="UP000049127"/>
    </source>
</evidence>
<protein>
    <submittedName>
        <fullName evidence="7">Fe-S oxidoreductase</fullName>
    </submittedName>
</protein>
<name>A0A0C7QVI4_PARSO</name>
<evidence type="ECO:0000256" key="3">
    <source>
        <dbReference type="ARBA" id="ARBA00023002"/>
    </source>
</evidence>
<dbReference type="GO" id="GO:0051539">
    <property type="term" value="F:4 iron, 4 sulfur cluster binding"/>
    <property type="evidence" value="ECO:0007669"/>
    <property type="project" value="UniProtKB-KW"/>
</dbReference>
<dbReference type="GO" id="GO:0046872">
    <property type="term" value="F:metal ion binding"/>
    <property type="evidence" value="ECO:0007669"/>
    <property type="project" value="UniProtKB-KW"/>
</dbReference>
<evidence type="ECO:0000313" key="7">
    <source>
        <dbReference type="EMBL" id="CEQ04356.1"/>
    </source>
</evidence>
<dbReference type="GO" id="GO:0005886">
    <property type="term" value="C:plasma membrane"/>
    <property type="evidence" value="ECO:0007669"/>
    <property type="project" value="TreeGrafter"/>
</dbReference>
<dbReference type="AlphaFoldDB" id="A0A0C7QVI4"/>
<proteinExistence type="predicted"/>
<dbReference type="Proteomes" id="UP000049127">
    <property type="component" value="Unassembled WGS sequence"/>
</dbReference>
<sequence length="373" mass="42874">MVETINLDIKIVDKVKRDKDECTDCKLCFNKCPMMKEFSSSPKNLMKEILDGTVDYKSVAYSCMLCGLCNQKCKKNIDLGSTFYQIRENIALKDKKTLRKKGYSIVKFHQMNSFSPIFSKDLNTENARVVFLPGCSLSSYSDSIVKKIYKYLQKHYKDIGMTFKCCGKPTKSMGEVEKFNKYYDKIESLISNNEIEEIIVACPNCYNTLSKNSKSIKITSLYEVIKDKGIPKNLKNNFENITCSVHDSCSIRYEKCIHDSVRYILKELGVNIVEFENCRENTVCCGAGGMVAITNSEVSLKQINRRVNETKCENIVCYCQSCCESLLNSDKNIFHILDLIFNESFINKNVVSQSTENTLKKWKNRYKTVRIKL</sequence>
<evidence type="ECO:0000256" key="2">
    <source>
        <dbReference type="ARBA" id="ARBA00022723"/>
    </source>
</evidence>
<dbReference type="SUPFAM" id="SSF46548">
    <property type="entry name" value="alpha-helical ferredoxin"/>
    <property type="match status" value="1"/>
</dbReference>
<evidence type="ECO:0000256" key="4">
    <source>
        <dbReference type="ARBA" id="ARBA00023004"/>
    </source>
</evidence>
<keyword evidence="4" id="KW-0408">Iron</keyword>
<organism evidence="7 8">
    <name type="scientific">Paraclostridium sordellii</name>
    <name type="common">Clostridium sordellii</name>
    <dbReference type="NCBI Taxonomy" id="1505"/>
    <lineage>
        <taxon>Bacteria</taxon>
        <taxon>Bacillati</taxon>
        <taxon>Bacillota</taxon>
        <taxon>Clostridia</taxon>
        <taxon>Peptostreptococcales</taxon>
        <taxon>Peptostreptococcaceae</taxon>
        <taxon>Paraclostridium</taxon>
    </lineage>
</organism>